<protein>
    <submittedName>
        <fullName evidence="2">Protein of uncharacterized function (DUF3025)</fullName>
    </submittedName>
</protein>
<evidence type="ECO:0000313" key="3">
    <source>
        <dbReference type="Proteomes" id="UP000190435"/>
    </source>
</evidence>
<dbReference type="AlphaFoldDB" id="A0A1T0A1G3"/>
<keyword evidence="3" id="KW-1185">Reference proteome</keyword>
<proteinExistence type="predicted"/>
<reference evidence="2 4" key="2">
    <citation type="submission" date="2018-06" db="EMBL/GenBank/DDBJ databases">
        <authorList>
            <consortium name="Pathogen Informatics"/>
            <person name="Doyle S."/>
        </authorList>
    </citation>
    <scope>NUCLEOTIDE SEQUENCE [LARGE SCALE GENOMIC DNA]</scope>
    <source>
        <strain evidence="2 4">NCTC10293</strain>
    </source>
</reference>
<dbReference type="RefSeq" id="WP_078276683.1">
    <property type="nucleotide sequence ID" value="NZ_MUXU01000038.1"/>
</dbReference>
<organism evidence="1 3">
    <name type="scientific">Moraxella caviae</name>
    <dbReference type="NCBI Taxonomy" id="34060"/>
    <lineage>
        <taxon>Bacteria</taxon>
        <taxon>Pseudomonadati</taxon>
        <taxon>Pseudomonadota</taxon>
        <taxon>Gammaproteobacteria</taxon>
        <taxon>Moraxellales</taxon>
        <taxon>Moraxellaceae</taxon>
        <taxon>Moraxella</taxon>
    </lineage>
</organism>
<name>A0A1T0A1G3_9GAMM</name>
<dbReference type="EMBL" id="UGQE01000001">
    <property type="protein sequence ID" value="STZ10286.1"/>
    <property type="molecule type" value="Genomic_DNA"/>
</dbReference>
<evidence type="ECO:0000313" key="2">
    <source>
        <dbReference type="EMBL" id="STZ10286.1"/>
    </source>
</evidence>
<dbReference type="OrthoDB" id="5292474at2"/>
<dbReference type="EMBL" id="MUXU01000038">
    <property type="protein sequence ID" value="OOR89602.1"/>
    <property type="molecule type" value="Genomic_DNA"/>
</dbReference>
<dbReference type="Pfam" id="PF11227">
    <property type="entry name" value="DUF3025"/>
    <property type="match status" value="1"/>
</dbReference>
<dbReference type="STRING" id="34060.B0181_06430"/>
<reference evidence="1 3" key="1">
    <citation type="submission" date="2017-02" db="EMBL/GenBank/DDBJ databases">
        <title>Draft genome sequence of Moraxella caviae CCUG 355 type strain.</title>
        <authorList>
            <person name="Engstrom-Jakobsson H."/>
            <person name="Salva-Serra F."/>
            <person name="Thorell K."/>
            <person name="Gonzales-Siles L."/>
            <person name="Karlsson R."/>
            <person name="Boulund F."/>
            <person name="Engstrand L."/>
            <person name="Moore E."/>
        </authorList>
    </citation>
    <scope>NUCLEOTIDE SEQUENCE [LARGE SCALE GENOMIC DNA]</scope>
    <source>
        <strain evidence="1 3">CCUG 355</strain>
    </source>
</reference>
<evidence type="ECO:0000313" key="4">
    <source>
        <dbReference type="Proteomes" id="UP000255279"/>
    </source>
</evidence>
<gene>
    <name evidence="1" type="ORF">B0181_06430</name>
    <name evidence="2" type="ORF">NCTC10293_00618</name>
</gene>
<dbReference type="Proteomes" id="UP000190435">
    <property type="component" value="Unassembled WGS sequence"/>
</dbReference>
<dbReference type="InterPro" id="IPR021390">
    <property type="entry name" value="DUF3025"/>
</dbReference>
<accession>A0A1T0A1G3</accession>
<sequence>MAGDCGDFISQFATINTDAPWLFHLADLHRSFADAAAQASDDERLTLAGALYEWLNAYFAKNAITLYGHAVSGCSVNHNAKQRLTFTHQNDLPHGVAYEKFIGEHQQIPTRNNLHDWFGACIWAKFPKSKAVLNAKHITHLHDDDSGNKRNRVRDTITVFDENGAVVVVADDDVGKAIADGLRRFDWQTCLVQHRAQWADFSTPNPKAQAFIFGHALLEQLVHPRKSLCSHTLIISMPQEFFAAPLPVQLAMLDDALAAQLQQLLQDGVTPRELHPLPILGVPYFWDNADPQFYADTSVFRAGRRQDKQDKSV</sequence>
<dbReference type="Proteomes" id="UP000255279">
    <property type="component" value="Unassembled WGS sequence"/>
</dbReference>
<evidence type="ECO:0000313" key="1">
    <source>
        <dbReference type="EMBL" id="OOR89602.1"/>
    </source>
</evidence>